<dbReference type="AlphaFoldDB" id="A0A0F9N1D6"/>
<dbReference type="GO" id="GO:0005525">
    <property type="term" value="F:GTP binding"/>
    <property type="evidence" value="ECO:0007669"/>
    <property type="project" value="InterPro"/>
</dbReference>
<dbReference type="GO" id="GO:0003924">
    <property type="term" value="F:GTPase activity"/>
    <property type="evidence" value="ECO:0007669"/>
    <property type="project" value="InterPro"/>
</dbReference>
<dbReference type="PANTHER" id="PTHR42708:SF1">
    <property type="entry name" value="GLIDING MOTILITY PROTEIN MGLA"/>
    <property type="match status" value="1"/>
</dbReference>
<accession>A0A0F9N1D6</accession>
<dbReference type="InterPro" id="IPR027417">
    <property type="entry name" value="P-loop_NTPase"/>
</dbReference>
<reference evidence="1" key="1">
    <citation type="journal article" date="2015" name="Nature">
        <title>Complex archaea that bridge the gap between prokaryotes and eukaryotes.</title>
        <authorList>
            <person name="Spang A."/>
            <person name="Saw J.H."/>
            <person name="Jorgensen S.L."/>
            <person name="Zaremba-Niedzwiedzka K."/>
            <person name="Martijn J."/>
            <person name="Lind A.E."/>
            <person name="van Eijk R."/>
            <person name="Schleper C."/>
            <person name="Guy L."/>
            <person name="Ettema T.J."/>
        </authorList>
    </citation>
    <scope>NUCLEOTIDE SEQUENCE</scope>
</reference>
<name>A0A0F9N1D6_9ZZZZ</name>
<organism evidence="1">
    <name type="scientific">marine sediment metagenome</name>
    <dbReference type="NCBI Taxonomy" id="412755"/>
    <lineage>
        <taxon>unclassified sequences</taxon>
        <taxon>metagenomes</taxon>
        <taxon>ecological metagenomes</taxon>
    </lineage>
</organism>
<dbReference type="SUPFAM" id="SSF52540">
    <property type="entry name" value="P-loop containing nucleoside triphosphate hydrolases"/>
    <property type="match status" value="1"/>
</dbReference>
<gene>
    <name evidence="1" type="ORF">LCGC14_1391760</name>
</gene>
<evidence type="ECO:0008006" key="2">
    <source>
        <dbReference type="Google" id="ProtNLM"/>
    </source>
</evidence>
<sequence>MDLGNVKLNGFDCSLFGTPGLLRFSVMRNIIIGGSDGVIFIFDSTAPEKDDSAIVILNSIRKSLPSNIPIIFLANKQDVEGARPPEVIRSQNYISKDSKIFPTSTKTGLNIRESITFIVNNVYEEYSSLLPILRAHESDIEGLAGKLEKDKVQIRDFLNNLEIKRFIEIDRINKTYQVRAGLKHLV</sequence>
<dbReference type="EMBL" id="LAZR01009003">
    <property type="protein sequence ID" value="KKM75287.1"/>
    <property type="molecule type" value="Genomic_DNA"/>
</dbReference>
<dbReference type="Gene3D" id="3.40.50.300">
    <property type="entry name" value="P-loop containing nucleotide triphosphate hydrolases"/>
    <property type="match status" value="1"/>
</dbReference>
<dbReference type="Pfam" id="PF00071">
    <property type="entry name" value="Ras"/>
    <property type="match status" value="1"/>
</dbReference>
<dbReference type="InterPro" id="IPR001806">
    <property type="entry name" value="Small_GTPase"/>
</dbReference>
<protein>
    <recommendedName>
        <fullName evidence="2">GTP-binding protein</fullName>
    </recommendedName>
</protein>
<proteinExistence type="predicted"/>
<dbReference type="PANTHER" id="PTHR42708">
    <property type="entry name" value="ATP/GTP-BINDING PROTEIN-RELATED"/>
    <property type="match status" value="1"/>
</dbReference>
<comment type="caution">
    <text evidence="1">The sequence shown here is derived from an EMBL/GenBank/DDBJ whole genome shotgun (WGS) entry which is preliminary data.</text>
</comment>
<evidence type="ECO:0000313" key="1">
    <source>
        <dbReference type="EMBL" id="KKM75287.1"/>
    </source>
</evidence>
<dbReference type="InterPro" id="IPR052705">
    <property type="entry name" value="Gliding_Motility_GTPase"/>
</dbReference>